<dbReference type="AlphaFoldDB" id="A0A9K3D815"/>
<feature type="compositionally biased region" description="Basic and acidic residues" evidence="1">
    <location>
        <begin position="25"/>
        <end position="36"/>
    </location>
</feature>
<name>A0A9K3D815_9EUKA</name>
<feature type="region of interest" description="Disordered" evidence="1">
    <location>
        <begin position="25"/>
        <end position="49"/>
    </location>
</feature>
<feature type="transmembrane region" description="Helical" evidence="2">
    <location>
        <begin position="56"/>
        <end position="76"/>
    </location>
</feature>
<reference evidence="3 4" key="1">
    <citation type="journal article" date="2018" name="PLoS ONE">
        <title>The draft genome of Kipferlia bialata reveals reductive genome evolution in fornicate parasites.</title>
        <authorList>
            <person name="Tanifuji G."/>
            <person name="Takabayashi S."/>
            <person name="Kume K."/>
            <person name="Takagi M."/>
            <person name="Nakayama T."/>
            <person name="Kamikawa R."/>
            <person name="Inagaki Y."/>
            <person name="Hashimoto T."/>
        </authorList>
    </citation>
    <scope>NUCLEOTIDE SEQUENCE [LARGE SCALE GENOMIC DNA]</scope>
    <source>
        <strain evidence="3">NY0173</strain>
    </source>
</reference>
<keyword evidence="4" id="KW-1185">Reference proteome</keyword>
<feature type="non-terminal residue" evidence="3">
    <location>
        <position position="1"/>
    </location>
</feature>
<evidence type="ECO:0000313" key="4">
    <source>
        <dbReference type="Proteomes" id="UP000265618"/>
    </source>
</evidence>
<proteinExistence type="predicted"/>
<sequence length="78" mass="8005">VATPVDTTVSEGSESDEAAAQRLMREIQDSKTRGESPRGLVPDAETESGCTSAGCVGAVVTMVVCIVVLIVVIGLLTQ</sequence>
<protein>
    <submittedName>
        <fullName evidence="3">Uncharacterized protein</fullName>
    </submittedName>
</protein>
<dbReference type="EMBL" id="BDIP01004952">
    <property type="protein sequence ID" value="GIQ89350.1"/>
    <property type="molecule type" value="Genomic_DNA"/>
</dbReference>
<keyword evidence="2" id="KW-1133">Transmembrane helix</keyword>
<keyword evidence="2" id="KW-0812">Transmembrane</keyword>
<gene>
    <name evidence="3" type="ORF">KIPB_011790</name>
</gene>
<evidence type="ECO:0000256" key="1">
    <source>
        <dbReference type="SAM" id="MobiDB-lite"/>
    </source>
</evidence>
<comment type="caution">
    <text evidence="3">The sequence shown here is derived from an EMBL/GenBank/DDBJ whole genome shotgun (WGS) entry which is preliminary data.</text>
</comment>
<organism evidence="3 4">
    <name type="scientific">Kipferlia bialata</name>
    <dbReference type="NCBI Taxonomy" id="797122"/>
    <lineage>
        <taxon>Eukaryota</taxon>
        <taxon>Metamonada</taxon>
        <taxon>Carpediemonas-like organisms</taxon>
        <taxon>Kipferlia</taxon>
    </lineage>
</organism>
<dbReference type="Proteomes" id="UP000265618">
    <property type="component" value="Unassembled WGS sequence"/>
</dbReference>
<keyword evidence="2" id="KW-0472">Membrane</keyword>
<evidence type="ECO:0000256" key="2">
    <source>
        <dbReference type="SAM" id="Phobius"/>
    </source>
</evidence>
<accession>A0A9K3D815</accession>
<evidence type="ECO:0000313" key="3">
    <source>
        <dbReference type="EMBL" id="GIQ89350.1"/>
    </source>
</evidence>